<protein>
    <recommendedName>
        <fullName evidence="4">Outer membrane protein assembly factor BamE</fullName>
    </recommendedName>
</protein>
<keyword evidence="8" id="KW-1185">Reference proteome</keyword>
<dbReference type="HOGENOM" id="CLU_044701_0_0_4"/>
<dbReference type="GO" id="GO:0030674">
    <property type="term" value="F:protein-macromolecule adaptor activity"/>
    <property type="evidence" value="ECO:0007669"/>
    <property type="project" value="TreeGrafter"/>
</dbReference>
<keyword evidence="5" id="KW-0175">Coiled coil</keyword>
<keyword evidence="4" id="KW-0564">Palmitate</keyword>
<keyword evidence="3 4" id="KW-0998">Cell outer membrane</keyword>
<sequence length="301" mass="35024">MFKNFINHKMRYSNFIFFLAFIFLTACSVKSPIDYFEAKIYKLDVQQGNIITAEMLMGLKPGMTRAQVKYVLGTPLIQDSFHENRWDYIYKMIKDDRLIEERHVVVRFEDDELVDVKGDIIQSNDILIGAETEKQSKIITLSEADYEEQKKDKNSLLSRLKFWEDGADQKSKESTIKISKEELEEEKKDSKSLLSRLKFWESENEDGLIKDLQVEKESKVVANEEKSVDVIQEDENLHGKEEPEKIISEQDGIDVVDSKEEKYAIDETQSMSSSVKDDIIKSLPDESDPKYFELLLEKIGF</sequence>
<comment type="subcellular location">
    <subcellularLocation>
        <location evidence="4">Cell outer membrane</location>
        <topology evidence="4">Lipid-anchor</topology>
    </subcellularLocation>
</comment>
<dbReference type="EMBL" id="DS995299">
    <property type="protein sequence ID" value="EDZ64518.1"/>
    <property type="molecule type" value="Genomic_DNA"/>
</dbReference>
<evidence type="ECO:0000313" key="8">
    <source>
        <dbReference type="Proteomes" id="UP000004188"/>
    </source>
</evidence>
<comment type="subunit">
    <text evidence="4">Part of the Bam complex.</text>
</comment>
<evidence type="ECO:0000313" key="7">
    <source>
        <dbReference type="EMBL" id="EDZ64518.1"/>
    </source>
</evidence>
<keyword evidence="2 4" id="KW-0472">Membrane</keyword>
<dbReference type="Pfam" id="PF04355">
    <property type="entry name" value="BamE"/>
    <property type="match status" value="1"/>
</dbReference>
<dbReference type="PANTHER" id="PTHR37482">
    <property type="entry name" value="OUTER MEMBRANE PROTEIN ASSEMBLY FACTOR BAME"/>
    <property type="match status" value="1"/>
</dbReference>
<dbReference type="Proteomes" id="UP000004188">
    <property type="component" value="Unassembled WGS sequence"/>
</dbReference>
<feature type="domain" description="Outer membrane protein assembly factor BamE" evidence="6">
    <location>
        <begin position="48"/>
        <end position="117"/>
    </location>
</feature>
<keyword evidence="4" id="KW-0449">Lipoprotein</keyword>
<keyword evidence="1 4" id="KW-0732">Signal</keyword>
<dbReference type="InterPro" id="IPR026592">
    <property type="entry name" value="BamE"/>
</dbReference>
<dbReference type="HAMAP" id="MF_00925">
    <property type="entry name" value="OM_assembly_BamE"/>
    <property type="match status" value="1"/>
</dbReference>
<reference evidence="8" key="1">
    <citation type="journal article" date="2012" name="Stand. Genomic Sci.">
        <title>Genome sequence of strain HIMB624, a cultured representative from the OM43 clade of marine Betaproteobacteria.</title>
        <authorList>
            <person name="Huggett M.J."/>
            <person name="Hayakawa D.H."/>
            <person name="Rappe M.S."/>
        </authorList>
    </citation>
    <scope>NUCLEOTIDE SEQUENCE [LARGE SCALE GENOMIC DNA]</scope>
    <source>
        <strain evidence="8">KB13</strain>
    </source>
</reference>
<dbReference type="PROSITE" id="PS51257">
    <property type="entry name" value="PROKAR_LIPOPROTEIN"/>
    <property type="match status" value="1"/>
</dbReference>
<dbReference type="Gene3D" id="3.30.1450.10">
    <property type="match status" value="1"/>
</dbReference>
<dbReference type="InterPro" id="IPR037873">
    <property type="entry name" value="BamE-like"/>
</dbReference>
<proteinExistence type="inferred from homology"/>
<dbReference type="eggNOG" id="COG2913">
    <property type="taxonomic scope" value="Bacteria"/>
</dbReference>
<dbReference type="GO" id="GO:0043165">
    <property type="term" value="P:Gram-negative-bacterium-type cell outer membrane assembly"/>
    <property type="evidence" value="ECO:0007669"/>
    <property type="project" value="UniProtKB-UniRule"/>
</dbReference>
<accession>B6BWT3</accession>
<dbReference type="GO" id="GO:1990063">
    <property type="term" value="C:Bam protein complex"/>
    <property type="evidence" value="ECO:0007669"/>
    <property type="project" value="TreeGrafter"/>
</dbReference>
<gene>
    <name evidence="4" type="primary">bamE</name>
    <name evidence="7" type="ORF">KB13_650</name>
</gene>
<dbReference type="GO" id="GO:0051205">
    <property type="term" value="P:protein insertion into membrane"/>
    <property type="evidence" value="ECO:0007669"/>
    <property type="project" value="UniProtKB-UniRule"/>
</dbReference>
<evidence type="ECO:0000256" key="4">
    <source>
        <dbReference type="HAMAP-Rule" id="MF_00925"/>
    </source>
</evidence>
<evidence type="ECO:0000256" key="3">
    <source>
        <dbReference type="ARBA" id="ARBA00023237"/>
    </source>
</evidence>
<dbReference type="PANTHER" id="PTHR37482:SF1">
    <property type="entry name" value="OUTER MEMBRANE PROTEIN ASSEMBLY FACTOR BAME"/>
    <property type="match status" value="1"/>
</dbReference>
<evidence type="ECO:0000256" key="5">
    <source>
        <dbReference type="SAM" id="Coils"/>
    </source>
</evidence>
<name>B6BWT3_9PROT</name>
<dbReference type="AlphaFoldDB" id="B6BWT3"/>
<feature type="coiled-coil region" evidence="5">
    <location>
        <begin position="176"/>
        <end position="203"/>
    </location>
</feature>
<evidence type="ECO:0000259" key="6">
    <source>
        <dbReference type="Pfam" id="PF04355"/>
    </source>
</evidence>
<dbReference type="STRING" id="314607.KB13_650"/>
<evidence type="ECO:0000256" key="1">
    <source>
        <dbReference type="ARBA" id="ARBA00022729"/>
    </source>
</evidence>
<organism evidence="7 8">
    <name type="scientific">beta proteobacterium KB13</name>
    <dbReference type="NCBI Taxonomy" id="314607"/>
    <lineage>
        <taxon>Bacteria</taxon>
        <taxon>Pseudomonadati</taxon>
        <taxon>Pseudomonadota</taxon>
        <taxon>Betaproteobacteria</taxon>
        <taxon>Nitrosomonadales</taxon>
        <taxon>OM43 clade</taxon>
    </lineage>
</organism>
<evidence type="ECO:0000256" key="2">
    <source>
        <dbReference type="ARBA" id="ARBA00023136"/>
    </source>
</evidence>
<dbReference type="InterPro" id="IPR007450">
    <property type="entry name" value="BamE_dom"/>
</dbReference>
<comment type="function">
    <text evidence="4">Part of the outer membrane protein assembly complex, which is involved in assembly and insertion of beta-barrel proteins into the outer membrane.</text>
</comment>
<comment type="similarity">
    <text evidence="4">Belongs to the BamE family.</text>
</comment>